<dbReference type="SUPFAM" id="SSF51430">
    <property type="entry name" value="NAD(P)-linked oxidoreductase"/>
    <property type="match status" value="1"/>
</dbReference>
<protein>
    <recommendedName>
        <fullName evidence="1">NADP-dependent oxidoreductase domain-containing protein</fullName>
    </recommendedName>
</protein>
<dbReference type="InterPro" id="IPR020471">
    <property type="entry name" value="AKR"/>
</dbReference>
<proteinExistence type="predicted"/>
<accession>A0AAN7U698</accession>
<dbReference type="CDD" id="cd19101">
    <property type="entry name" value="AKR_unchar"/>
    <property type="match status" value="1"/>
</dbReference>
<dbReference type="Pfam" id="PF00248">
    <property type="entry name" value="Aldo_ket_red"/>
    <property type="match status" value="1"/>
</dbReference>
<comment type="caution">
    <text evidence="2">The sequence shown here is derived from an EMBL/GenBank/DDBJ whole genome shotgun (WGS) entry which is preliminary data.</text>
</comment>
<reference evidence="2 3" key="1">
    <citation type="submission" date="2023-11" db="EMBL/GenBank/DDBJ databases">
        <title>Dfirmibasis_genome.</title>
        <authorList>
            <person name="Edelbroek B."/>
            <person name="Kjellin J."/>
            <person name="Jerlstrom-Hultqvist J."/>
            <person name="Soderbom F."/>
        </authorList>
    </citation>
    <scope>NUCLEOTIDE SEQUENCE [LARGE SCALE GENOMIC DNA]</scope>
    <source>
        <strain evidence="2 3">TNS-C-14</strain>
    </source>
</reference>
<dbReference type="Proteomes" id="UP001344447">
    <property type="component" value="Unassembled WGS sequence"/>
</dbReference>
<gene>
    <name evidence="2" type="ORF">RB653_003953</name>
</gene>
<evidence type="ECO:0000313" key="2">
    <source>
        <dbReference type="EMBL" id="KAK5582370.1"/>
    </source>
</evidence>
<dbReference type="PANTHER" id="PTHR43147:SF2">
    <property type="entry name" value="NADP-DEPENDENT OXIDOREDUCTASE DOMAIN-CONTAINING PROTEIN"/>
    <property type="match status" value="1"/>
</dbReference>
<organism evidence="2 3">
    <name type="scientific">Dictyostelium firmibasis</name>
    <dbReference type="NCBI Taxonomy" id="79012"/>
    <lineage>
        <taxon>Eukaryota</taxon>
        <taxon>Amoebozoa</taxon>
        <taxon>Evosea</taxon>
        <taxon>Eumycetozoa</taxon>
        <taxon>Dictyostelia</taxon>
        <taxon>Dictyosteliales</taxon>
        <taxon>Dictyosteliaceae</taxon>
        <taxon>Dictyostelium</taxon>
    </lineage>
</organism>
<dbReference type="Gene3D" id="3.20.20.100">
    <property type="entry name" value="NADP-dependent oxidoreductase domain"/>
    <property type="match status" value="1"/>
</dbReference>
<evidence type="ECO:0000313" key="3">
    <source>
        <dbReference type="Proteomes" id="UP001344447"/>
    </source>
</evidence>
<dbReference type="EMBL" id="JAVFKY010000001">
    <property type="protein sequence ID" value="KAK5582370.1"/>
    <property type="molecule type" value="Genomic_DNA"/>
</dbReference>
<keyword evidence="3" id="KW-1185">Reference proteome</keyword>
<dbReference type="PANTHER" id="PTHR43147">
    <property type="entry name" value="PROTEIN TAS"/>
    <property type="match status" value="1"/>
</dbReference>
<name>A0AAN7U698_9MYCE</name>
<evidence type="ECO:0000259" key="1">
    <source>
        <dbReference type="Pfam" id="PF00248"/>
    </source>
</evidence>
<dbReference type="GO" id="GO:0016491">
    <property type="term" value="F:oxidoreductase activity"/>
    <property type="evidence" value="ECO:0007669"/>
    <property type="project" value="InterPro"/>
</dbReference>
<sequence length="332" mass="37868">MGDIPHIILKDGSSMPRIINGMWQMAGGHGKVNYKNSLSDMSDYVNSGFNCFDMADHYGPAEDIFGELKSQMKNDGNDKKISGFTKWFPRPGNMSLENVRTFIHSSLIRTKSEFIDLLQFHWWDYDDGRYINAAQSLKLLQMEGLINSIGLTNFDTIRLKEIVESGVDVVTSQVSYSVIDRRARGKMTDYCKDNDIYMIGYGVCLGGLLSEKFLGVPEPSTIALNTWSLSKYKDYIGRWGDWNLFQELLEVLQRVGLKHSVSLTLIAMKYVLQQDMVGAIIVGCRFGIHQHYDENKHLFSFNLDDEDIEKIDKIVFKGDCMLGWSEPGDEFR</sequence>
<dbReference type="AlphaFoldDB" id="A0AAN7U698"/>
<feature type="domain" description="NADP-dependent oxidoreductase" evidence="1">
    <location>
        <begin position="17"/>
        <end position="314"/>
    </location>
</feature>
<dbReference type="InterPro" id="IPR023210">
    <property type="entry name" value="NADP_OxRdtase_dom"/>
</dbReference>
<dbReference type="InterPro" id="IPR036812">
    <property type="entry name" value="NAD(P)_OxRdtase_dom_sf"/>
</dbReference>
<dbReference type="PRINTS" id="PR00069">
    <property type="entry name" value="ALDKETRDTASE"/>
</dbReference>